<proteinExistence type="predicted"/>
<dbReference type="NCBIfam" id="TIGR04342">
    <property type="entry name" value="EXLDI"/>
    <property type="match status" value="1"/>
</dbReference>
<dbReference type="Proteomes" id="UP000270343">
    <property type="component" value="Unassembled WGS sequence"/>
</dbReference>
<dbReference type="RefSeq" id="WP_120757599.1">
    <property type="nucleotide sequence ID" value="NZ_JBIBGF010000009.1"/>
</dbReference>
<evidence type="ECO:0000313" key="1">
    <source>
        <dbReference type="EMBL" id="RKN65873.1"/>
    </source>
</evidence>
<sequence length="187" mass="21309">MPNKTIYVGDDDVALFQRAQSLTGGNLSAAITKALRRLVEIEEAHLEGFEEVEVRVGGDGIYHRKRFVARRVAQGRRRASDDRRGEWLTVYHTKKGRYAVHSKRHESGNPTAFESPAPDGQDPRYTVEYWENPPELDSWNSWDLAEKAEMTLDVYETLDELKGALPEELSRVAEANARQQPVEELDI</sequence>
<protein>
    <submittedName>
        <fullName evidence="1">EXLDI protein</fullName>
    </submittedName>
</protein>
<accession>A0A3B0AZE9</accession>
<name>A0A3B0AZE9_9ACTN</name>
<dbReference type="AlphaFoldDB" id="A0A3B0AZE9"/>
<organism evidence="1 2">
    <name type="scientific">Streptomyces klenkii</name>
    <dbReference type="NCBI Taxonomy" id="1420899"/>
    <lineage>
        <taxon>Bacteria</taxon>
        <taxon>Bacillati</taxon>
        <taxon>Actinomycetota</taxon>
        <taxon>Actinomycetes</taxon>
        <taxon>Kitasatosporales</taxon>
        <taxon>Streptomycetaceae</taxon>
        <taxon>Streptomyces</taxon>
    </lineage>
</organism>
<comment type="caution">
    <text evidence="1">The sequence shown here is derived from an EMBL/GenBank/DDBJ whole genome shotgun (WGS) entry which is preliminary data.</text>
</comment>
<evidence type="ECO:0000313" key="2">
    <source>
        <dbReference type="Proteomes" id="UP000270343"/>
    </source>
</evidence>
<dbReference type="OrthoDB" id="3199431at2"/>
<dbReference type="InterPro" id="IPR027580">
    <property type="entry name" value="EXLDI"/>
</dbReference>
<gene>
    <name evidence="1" type="ORF">D7231_23930</name>
</gene>
<keyword evidence="2" id="KW-1185">Reference proteome</keyword>
<dbReference type="EMBL" id="RBAM01000010">
    <property type="protein sequence ID" value="RKN65873.1"/>
    <property type="molecule type" value="Genomic_DNA"/>
</dbReference>
<reference evidence="1 2" key="1">
    <citation type="journal article" date="2015" name="Antonie Van Leeuwenhoek">
        <title>Streptomyces klenkii sp. nov., isolated from deep marine sediment.</title>
        <authorList>
            <person name="Veyisoglu A."/>
            <person name="Sahin N."/>
        </authorList>
    </citation>
    <scope>NUCLEOTIDE SEQUENCE [LARGE SCALE GENOMIC DNA]</scope>
    <source>
        <strain evidence="1 2">KCTC 29202</strain>
    </source>
</reference>